<organism evidence="2 3">
    <name type="scientific">Cupriavidus laharis</name>
    <dbReference type="NCBI Taxonomy" id="151654"/>
    <lineage>
        <taxon>Bacteria</taxon>
        <taxon>Pseudomonadati</taxon>
        <taxon>Pseudomonadota</taxon>
        <taxon>Betaproteobacteria</taxon>
        <taxon>Burkholderiales</taxon>
        <taxon>Burkholderiaceae</taxon>
        <taxon>Cupriavidus</taxon>
    </lineage>
</organism>
<proteinExistence type="inferred from homology"/>
<evidence type="ECO:0000313" key="2">
    <source>
        <dbReference type="EMBL" id="CAG9169082.1"/>
    </source>
</evidence>
<comment type="caution">
    <text evidence="2">The sequence shown here is derived from an EMBL/GenBank/DDBJ whole genome shotgun (WGS) entry which is preliminary data.</text>
</comment>
<dbReference type="PANTHER" id="PTHR42928">
    <property type="entry name" value="TRICARBOXYLATE-BINDING PROTEIN"/>
    <property type="match status" value="1"/>
</dbReference>
<dbReference type="Gene3D" id="3.40.190.10">
    <property type="entry name" value="Periplasmic binding protein-like II"/>
    <property type="match status" value="1"/>
</dbReference>
<keyword evidence="3" id="KW-1185">Reference proteome</keyword>
<reference evidence="2 3" key="1">
    <citation type="submission" date="2021-08" db="EMBL/GenBank/DDBJ databases">
        <authorList>
            <person name="Peeters C."/>
        </authorList>
    </citation>
    <scope>NUCLEOTIDE SEQUENCE [LARGE SCALE GENOMIC DNA]</scope>
    <source>
        <strain evidence="2 3">LMG 23992</strain>
    </source>
</reference>
<sequence length="335" mass="35612">MNSYSLNRRQFLQLSAAASLSASTIGGRLWAQERIDDFPSKPIRIVVPYTPGGVSDQIARAFGAGMQQAWGQPVIVDNRPGAATNIGNSAVAKAKADGYTLLLSTPTLSSNGALFSGKLGYDPVKDFTGVSCLVRNPNAMLVPAGSPFKTVADVIAWGKAHPGDLTYGHPGTGAIPHLAAELFAVTAGLQMTPVPYKGTAPVMADLLGGQLPLAFDNFPGYLQHVRSGKVRALAILGSERLSVAPQIPSMADAGFKDFDGTGWSGISAPAGTPRPIIDKLSAELQRIAELPRVRSQFETTGFTLVGNSPAEFDRWLDSELKRWSNLILTRNIRLE</sequence>
<evidence type="ECO:0008006" key="4">
    <source>
        <dbReference type="Google" id="ProtNLM"/>
    </source>
</evidence>
<dbReference type="Gene3D" id="3.40.190.150">
    <property type="entry name" value="Bordetella uptake gene, domain 1"/>
    <property type="match status" value="1"/>
</dbReference>
<accession>A0ABN7Y6T0</accession>
<dbReference type="CDD" id="cd13578">
    <property type="entry name" value="PBP2_Bug27"/>
    <property type="match status" value="1"/>
</dbReference>
<protein>
    <recommendedName>
        <fullName evidence="4">Tripartite tricarboxylate transporter substrate binding protein</fullName>
    </recommendedName>
</protein>
<dbReference type="InterPro" id="IPR042100">
    <property type="entry name" value="Bug_dom1"/>
</dbReference>
<dbReference type="InterPro" id="IPR006311">
    <property type="entry name" value="TAT_signal"/>
</dbReference>
<dbReference type="Proteomes" id="UP000727654">
    <property type="component" value="Unassembled WGS sequence"/>
</dbReference>
<gene>
    <name evidence="2" type="ORF">LMG23992_01389</name>
</gene>
<evidence type="ECO:0000313" key="3">
    <source>
        <dbReference type="Proteomes" id="UP000727654"/>
    </source>
</evidence>
<dbReference type="PIRSF" id="PIRSF017082">
    <property type="entry name" value="YflP"/>
    <property type="match status" value="1"/>
</dbReference>
<comment type="similarity">
    <text evidence="1">Belongs to the UPF0065 (bug) family.</text>
</comment>
<dbReference type="PANTHER" id="PTHR42928:SF5">
    <property type="entry name" value="BLR1237 PROTEIN"/>
    <property type="match status" value="1"/>
</dbReference>
<evidence type="ECO:0000256" key="1">
    <source>
        <dbReference type="ARBA" id="ARBA00006987"/>
    </source>
</evidence>
<dbReference type="EMBL" id="CAJZAI010000002">
    <property type="protein sequence ID" value="CAG9169082.1"/>
    <property type="molecule type" value="Genomic_DNA"/>
</dbReference>
<dbReference type="SUPFAM" id="SSF53850">
    <property type="entry name" value="Periplasmic binding protein-like II"/>
    <property type="match status" value="1"/>
</dbReference>
<name>A0ABN7Y6T0_9BURK</name>
<dbReference type="PROSITE" id="PS51318">
    <property type="entry name" value="TAT"/>
    <property type="match status" value="1"/>
</dbReference>
<dbReference type="Pfam" id="PF03401">
    <property type="entry name" value="TctC"/>
    <property type="match status" value="1"/>
</dbReference>
<dbReference type="RefSeq" id="WP_224079029.1">
    <property type="nucleotide sequence ID" value="NZ_CAJZAI010000002.1"/>
</dbReference>
<dbReference type="InterPro" id="IPR005064">
    <property type="entry name" value="BUG"/>
</dbReference>